<gene>
    <name evidence="3" type="primary">cph2</name>
    <name evidence="3" type="ORF">THS5294_00190</name>
</gene>
<accession>A0A0P1EW11</accession>
<evidence type="ECO:0000313" key="4">
    <source>
        <dbReference type="Proteomes" id="UP000051298"/>
    </source>
</evidence>
<evidence type="ECO:0000259" key="2">
    <source>
        <dbReference type="PROSITE" id="PS50887"/>
    </source>
</evidence>
<feature type="domain" description="GGDEF" evidence="2">
    <location>
        <begin position="80"/>
        <end position="212"/>
    </location>
</feature>
<dbReference type="InterPro" id="IPR050706">
    <property type="entry name" value="Cyclic-di-GMP_PDE-like"/>
</dbReference>
<dbReference type="GO" id="GO:0071111">
    <property type="term" value="F:cyclic-guanylate-specific phosphodiesterase activity"/>
    <property type="evidence" value="ECO:0007669"/>
    <property type="project" value="InterPro"/>
</dbReference>
<dbReference type="SMART" id="SM00052">
    <property type="entry name" value="EAL"/>
    <property type="match status" value="1"/>
</dbReference>
<dbReference type="Pfam" id="PF00563">
    <property type="entry name" value="EAL"/>
    <property type="match status" value="1"/>
</dbReference>
<proteinExistence type="predicted"/>
<dbReference type="Pfam" id="PF00990">
    <property type="entry name" value="GGDEF"/>
    <property type="match status" value="1"/>
</dbReference>
<organism evidence="3 4">
    <name type="scientific">Thalassobacter stenotrophicus</name>
    <dbReference type="NCBI Taxonomy" id="266809"/>
    <lineage>
        <taxon>Bacteria</taxon>
        <taxon>Pseudomonadati</taxon>
        <taxon>Pseudomonadota</taxon>
        <taxon>Alphaproteobacteria</taxon>
        <taxon>Rhodobacterales</taxon>
        <taxon>Roseobacteraceae</taxon>
        <taxon>Thalassobacter</taxon>
    </lineage>
</organism>
<feature type="domain" description="EAL" evidence="1">
    <location>
        <begin position="223"/>
        <end position="471"/>
    </location>
</feature>
<name>A0A0P1EW11_9RHOB</name>
<dbReference type="InterPro" id="IPR000160">
    <property type="entry name" value="GGDEF_dom"/>
</dbReference>
<evidence type="ECO:0000259" key="1">
    <source>
        <dbReference type="PROSITE" id="PS50883"/>
    </source>
</evidence>
<dbReference type="SUPFAM" id="SSF141868">
    <property type="entry name" value="EAL domain-like"/>
    <property type="match status" value="1"/>
</dbReference>
<dbReference type="SMART" id="SM00267">
    <property type="entry name" value="GGDEF"/>
    <property type="match status" value="1"/>
</dbReference>
<dbReference type="PANTHER" id="PTHR33121:SF79">
    <property type="entry name" value="CYCLIC DI-GMP PHOSPHODIESTERASE PDED-RELATED"/>
    <property type="match status" value="1"/>
</dbReference>
<dbReference type="Gene3D" id="3.20.20.450">
    <property type="entry name" value="EAL domain"/>
    <property type="match status" value="1"/>
</dbReference>
<reference evidence="3 4" key="1">
    <citation type="submission" date="2015-09" db="EMBL/GenBank/DDBJ databases">
        <authorList>
            <consortium name="Swine Surveillance"/>
        </authorList>
    </citation>
    <scope>NUCLEOTIDE SEQUENCE [LARGE SCALE GENOMIC DNA]</scope>
    <source>
        <strain evidence="3 4">CECT 5294</strain>
    </source>
</reference>
<dbReference type="CDD" id="cd01949">
    <property type="entry name" value="GGDEF"/>
    <property type="match status" value="1"/>
</dbReference>
<sequence>MLFIMEFWTLVLLAALGALALVGLVYAMQLRALLADTRTQVDALNSQNTDLVDALERDDLTSAYSRSKLFSLIENEDRSHDVHVLCIDLDNLGSVNDGHGFDTSDRLLTAVSSALIDLVGNTGTVARTGGDEFCVVLNTPDLKEAQLTAVRIGMVIAKTSVPSGEILVSRSASIGIAPLYPDQKLISAVILAEDALALAKLEGRNRVKTADEELLKTRTKRASRPTIEEIQNGLNRDEVTYYVQPIWDIHAGKPVGVEALLRWVTPDGEVHLPESFVDTMTDAHHLDLKLPLEAASRTANAFTQDPPGMFCAFNVSNSFLERGNELAPEWISELLNGVPPERMVFEIVESAVIQDPEGAKRMLEALREAGVRVALDDFGRGFSNLQRLQEFPVDIVKIDRHFITDLHNNARNAGILDGLMEMSRTLEFEIIAEGVETEAQLETVRTSGIHLVQGYLLGRPAPVDEWLKRLS</sequence>
<dbReference type="InterPro" id="IPR029787">
    <property type="entry name" value="Nucleotide_cyclase"/>
</dbReference>
<evidence type="ECO:0000313" key="3">
    <source>
        <dbReference type="EMBL" id="CUH58910.1"/>
    </source>
</evidence>
<dbReference type="InterPro" id="IPR001633">
    <property type="entry name" value="EAL_dom"/>
</dbReference>
<dbReference type="CDD" id="cd01948">
    <property type="entry name" value="EAL"/>
    <property type="match status" value="1"/>
</dbReference>
<protein>
    <submittedName>
        <fullName evidence="3">Bacteriophytochrome cph2</fullName>
    </submittedName>
</protein>
<dbReference type="PROSITE" id="PS50883">
    <property type="entry name" value="EAL"/>
    <property type="match status" value="1"/>
</dbReference>
<dbReference type="EMBL" id="CYRX01000007">
    <property type="protein sequence ID" value="CUH58910.1"/>
    <property type="molecule type" value="Genomic_DNA"/>
</dbReference>
<dbReference type="InterPro" id="IPR035919">
    <property type="entry name" value="EAL_sf"/>
</dbReference>
<dbReference type="InterPro" id="IPR043128">
    <property type="entry name" value="Rev_trsase/Diguanyl_cyclase"/>
</dbReference>
<dbReference type="NCBIfam" id="TIGR00254">
    <property type="entry name" value="GGDEF"/>
    <property type="match status" value="1"/>
</dbReference>
<dbReference type="PANTHER" id="PTHR33121">
    <property type="entry name" value="CYCLIC DI-GMP PHOSPHODIESTERASE PDEF"/>
    <property type="match status" value="1"/>
</dbReference>
<dbReference type="PROSITE" id="PS50887">
    <property type="entry name" value="GGDEF"/>
    <property type="match status" value="1"/>
</dbReference>
<dbReference type="eggNOG" id="COG5001">
    <property type="taxonomic scope" value="Bacteria"/>
</dbReference>
<dbReference type="SUPFAM" id="SSF55073">
    <property type="entry name" value="Nucleotide cyclase"/>
    <property type="match status" value="1"/>
</dbReference>
<dbReference type="STRING" id="266809.PM03_07800"/>
<dbReference type="AlphaFoldDB" id="A0A0P1EW11"/>
<dbReference type="Proteomes" id="UP000051298">
    <property type="component" value="Unassembled WGS sequence"/>
</dbReference>
<dbReference type="Gene3D" id="3.30.70.270">
    <property type="match status" value="1"/>
</dbReference>